<name>A0A8J7WT61_9ACTN</name>
<dbReference type="AlphaFoldDB" id="A0A8J7WT61"/>
<protein>
    <submittedName>
        <fullName evidence="1">Uncharacterized protein</fullName>
    </submittedName>
</protein>
<proteinExistence type="predicted"/>
<keyword evidence="2" id="KW-1185">Reference proteome</keyword>
<gene>
    <name evidence="1" type="ORF">KGA66_21055</name>
</gene>
<accession>A0A8J7WT61</accession>
<evidence type="ECO:0000313" key="2">
    <source>
        <dbReference type="Proteomes" id="UP000677913"/>
    </source>
</evidence>
<dbReference type="Proteomes" id="UP000677913">
    <property type="component" value="Unassembled WGS sequence"/>
</dbReference>
<organism evidence="1 2">
    <name type="scientific">Actinocrinis puniceicyclus</name>
    <dbReference type="NCBI Taxonomy" id="977794"/>
    <lineage>
        <taxon>Bacteria</taxon>
        <taxon>Bacillati</taxon>
        <taxon>Actinomycetota</taxon>
        <taxon>Actinomycetes</taxon>
        <taxon>Catenulisporales</taxon>
        <taxon>Actinospicaceae</taxon>
        <taxon>Actinocrinis</taxon>
    </lineage>
</organism>
<reference evidence="1" key="1">
    <citation type="submission" date="2021-04" db="EMBL/GenBank/DDBJ databases">
        <title>Genome based classification of Actinospica acidithermotolerans sp. nov., an actinobacterium isolated from an Indonesian hot spring.</title>
        <authorList>
            <person name="Kusuma A.B."/>
            <person name="Putra K.E."/>
            <person name="Nafisah S."/>
            <person name="Loh J."/>
            <person name="Nouioui I."/>
            <person name="Goodfellow M."/>
        </authorList>
    </citation>
    <scope>NUCLEOTIDE SEQUENCE</scope>
    <source>
        <strain evidence="1">DSM 45618</strain>
    </source>
</reference>
<dbReference type="EMBL" id="JAGSXH010000089">
    <property type="protein sequence ID" value="MBS2965552.1"/>
    <property type="molecule type" value="Genomic_DNA"/>
</dbReference>
<evidence type="ECO:0000313" key="1">
    <source>
        <dbReference type="EMBL" id="MBS2965552.1"/>
    </source>
</evidence>
<sequence length="124" mass="13125">MTIDLDTSLKAAMGIDGAICVAIVDCTSCMALGSASALPSVDPSIVAAAGTEVLRAKLRAMEILGVHDVVEDIMILLGQQYHLLHPLPDRTGAGLLVYLVLDRSRANLALAHHQLRAISDELEI</sequence>
<comment type="caution">
    <text evidence="1">The sequence shown here is derived from an EMBL/GenBank/DDBJ whole genome shotgun (WGS) entry which is preliminary data.</text>
</comment>